<feature type="domain" description="Large polyvalent protein associated" evidence="3">
    <location>
        <begin position="18"/>
        <end position="134"/>
    </location>
</feature>
<keyword evidence="1" id="KW-0175">Coiled coil</keyword>
<evidence type="ECO:0000256" key="1">
    <source>
        <dbReference type="SAM" id="Coils"/>
    </source>
</evidence>
<dbReference type="InterPro" id="IPR040631">
    <property type="entry name" value="LPD30"/>
</dbReference>
<dbReference type="EMBL" id="CP019065">
    <property type="protein sequence ID" value="AVF38186.1"/>
    <property type="molecule type" value="Genomic_DNA"/>
</dbReference>
<reference evidence="5" key="1">
    <citation type="submission" date="2017-01" db="EMBL/GenBank/DDBJ databases">
        <title>Genome sequence of Rouxiella sp. ERMR1:05.</title>
        <authorList>
            <person name="Kumar R."/>
            <person name="Singh D."/>
            <person name="Kumar S."/>
        </authorList>
    </citation>
    <scope>NUCLEOTIDE SEQUENCE [LARGE SCALE GENOMIC DNA]</scope>
    <source>
        <strain evidence="5">ERMR1:05</strain>
        <plasmid evidence="5">unnamed3</plasmid>
    </source>
</reference>
<evidence type="ECO:0000259" key="3">
    <source>
        <dbReference type="Pfam" id="PF18850"/>
    </source>
</evidence>
<feature type="coiled-coil region" evidence="1">
    <location>
        <begin position="95"/>
        <end position="133"/>
    </location>
</feature>
<dbReference type="KEGG" id="rox:BV494_25235"/>
<geneLocation type="plasmid" evidence="4 5">
    <name>unnamed3</name>
</geneLocation>
<gene>
    <name evidence="4" type="ORF">BV494_25235</name>
</gene>
<protein>
    <recommendedName>
        <fullName evidence="6">Large polyvalent protein associated domain-containing protein</fullName>
    </recommendedName>
</protein>
<organism evidence="4 5">
    <name type="scientific">Rahnella sikkimica</name>
    <dbReference type="NCBI Taxonomy" id="1805933"/>
    <lineage>
        <taxon>Bacteria</taxon>
        <taxon>Pseudomonadati</taxon>
        <taxon>Pseudomonadota</taxon>
        <taxon>Gammaproteobacteria</taxon>
        <taxon>Enterobacterales</taxon>
        <taxon>Yersiniaceae</taxon>
        <taxon>Rahnella</taxon>
    </lineage>
</organism>
<keyword evidence="4" id="KW-0614">Plasmid</keyword>
<feature type="domain" description="Large polyvalent protein associated" evidence="2">
    <location>
        <begin position="146"/>
        <end position="231"/>
    </location>
</feature>
<dbReference type="InterPro" id="IPR041311">
    <property type="entry name" value="LPD29"/>
</dbReference>
<sequence>MISISALSQKSVTRTPVVVGSVVTTNLYWLGRGVVYEIHGEQRPDTVKPLGGGVVISGGHAEFDIVHDCGKFSLRLPECILRGVQWDVLDEIADAEEIHRLYVNAKEKEAEAKREKEENTTRFNAEVERLRTAPEYAKLEQGECSSGKLAAKNIRKELKQFTGVKFSVRNPHYGSVDVSWEDGPTCEKVDAVIKKYKDGHFNAMQDIYEYLESPFNKVFGSAKYPDSHRTYSDAMVEKAIAKILQEFHLGYDTPPTVSEFRSGILWSEKREVFLHGLQSKTHQVLGEIE</sequence>
<dbReference type="Pfam" id="PF18850">
    <property type="entry name" value="LPD30"/>
    <property type="match status" value="1"/>
</dbReference>
<keyword evidence="5" id="KW-1185">Reference proteome</keyword>
<dbReference type="Proteomes" id="UP000239197">
    <property type="component" value="Plasmid unnamed3"/>
</dbReference>
<evidence type="ECO:0000313" key="5">
    <source>
        <dbReference type="Proteomes" id="UP000239197"/>
    </source>
</evidence>
<accession>A0A2L1UZ14</accession>
<dbReference type="OrthoDB" id="6465939at2"/>
<name>A0A2L1UZ14_9GAMM</name>
<evidence type="ECO:0000259" key="2">
    <source>
        <dbReference type="Pfam" id="PF18847"/>
    </source>
</evidence>
<dbReference type="Pfam" id="PF18847">
    <property type="entry name" value="LPD29"/>
    <property type="match status" value="1"/>
</dbReference>
<evidence type="ECO:0000313" key="4">
    <source>
        <dbReference type="EMBL" id="AVF38186.1"/>
    </source>
</evidence>
<proteinExistence type="predicted"/>
<dbReference type="AlphaFoldDB" id="A0A2L1UZ14"/>
<dbReference type="RefSeq" id="WP_104925504.1">
    <property type="nucleotide sequence ID" value="NZ_CP019065.1"/>
</dbReference>
<evidence type="ECO:0008006" key="6">
    <source>
        <dbReference type="Google" id="ProtNLM"/>
    </source>
</evidence>